<organism evidence="1">
    <name type="scientific">Kribbella sp. HUAS MG21</name>
    <dbReference type="NCBI Taxonomy" id="3160966"/>
    <lineage>
        <taxon>Bacteria</taxon>
        <taxon>Bacillati</taxon>
        <taxon>Actinomycetota</taxon>
        <taxon>Actinomycetes</taxon>
        <taxon>Propionibacteriales</taxon>
        <taxon>Kribbellaceae</taxon>
        <taxon>Kribbella</taxon>
    </lineage>
</organism>
<protein>
    <submittedName>
        <fullName evidence="1">Uncharacterized protein</fullName>
    </submittedName>
</protein>
<dbReference type="RefSeq" id="WP_350274871.1">
    <property type="nucleotide sequence ID" value="NZ_CP158165.1"/>
</dbReference>
<name>A0AAU7T5C3_9ACTN</name>
<gene>
    <name evidence="1" type="ORF">ABN611_26075</name>
</gene>
<reference evidence="1" key="1">
    <citation type="submission" date="2024-06" db="EMBL/GenBank/DDBJ databases">
        <title>Kribbella sp. strain HUAS MG21 genome sequences.</title>
        <authorList>
            <person name="Mo P."/>
        </authorList>
    </citation>
    <scope>NUCLEOTIDE SEQUENCE</scope>
    <source>
        <strain evidence="1">HUAS MG21</strain>
    </source>
</reference>
<sequence>MTAIRARDALVVVDGDEVPGITIYGLAGRGRRQAAAFPRQVWIGEPGVDAFLLRGDAWEILSWDVPIIVWPTGEYFTAAVRDSLAARIGAGCSVAWVGAEGLPFCDPPELFNPTCMSGGVLAWMTAGGQFECALDPDRPLSPASDRLLSSLRQYAQGLADVT</sequence>
<proteinExistence type="predicted"/>
<evidence type="ECO:0000313" key="1">
    <source>
        <dbReference type="EMBL" id="XBV22021.1"/>
    </source>
</evidence>
<accession>A0AAU7T5C3</accession>
<dbReference type="AlphaFoldDB" id="A0AAU7T5C3"/>
<dbReference type="EMBL" id="CP158165">
    <property type="protein sequence ID" value="XBV22021.1"/>
    <property type="molecule type" value="Genomic_DNA"/>
</dbReference>